<protein>
    <submittedName>
        <fullName evidence="1">Uncharacterized protein</fullName>
    </submittedName>
</protein>
<reference evidence="1" key="1">
    <citation type="submission" date="2021-09" db="EMBL/GenBank/DDBJ databases">
        <title>The genome of Mauremys mutica provides insights into the evolution of semi-aquatic lifestyle.</title>
        <authorList>
            <person name="Gong S."/>
            <person name="Gao Y."/>
        </authorList>
    </citation>
    <scope>NUCLEOTIDE SEQUENCE</scope>
    <source>
        <strain evidence="1">MM-2020</strain>
        <tissue evidence="1">Muscle</tissue>
    </source>
</reference>
<feature type="non-terminal residue" evidence="1">
    <location>
        <position position="1"/>
    </location>
</feature>
<dbReference type="EMBL" id="JAHDVG010000487">
    <property type="protein sequence ID" value="KAH1166847.1"/>
    <property type="molecule type" value="Genomic_DNA"/>
</dbReference>
<organism evidence="1 2">
    <name type="scientific">Mauremys mutica</name>
    <name type="common">yellowpond turtle</name>
    <dbReference type="NCBI Taxonomy" id="74926"/>
    <lineage>
        <taxon>Eukaryota</taxon>
        <taxon>Metazoa</taxon>
        <taxon>Chordata</taxon>
        <taxon>Craniata</taxon>
        <taxon>Vertebrata</taxon>
        <taxon>Euteleostomi</taxon>
        <taxon>Archelosauria</taxon>
        <taxon>Testudinata</taxon>
        <taxon>Testudines</taxon>
        <taxon>Cryptodira</taxon>
        <taxon>Durocryptodira</taxon>
        <taxon>Testudinoidea</taxon>
        <taxon>Geoemydidae</taxon>
        <taxon>Geoemydinae</taxon>
        <taxon>Mauremys</taxon>
    </lineage>
</organism>
<dbReference type="AlphaFoldDB" id="A0A9D3WTH6"/>
<evidence type="ECO:0000313" key="2">
    <source>
        <dbReference type="Proteomes" id="UP000827986"/>
    </source>
</evidence>
<accession>A0A9D3WTH6</accession>
<keyword evidence="2" id="KW-1185">Reference proteome</keyword>
<evidence type="ECO:0000313" key="1">
    <source>
        <dbReference type="EMBL" id="KAH1166847.1"/>
    </source>
</evidence>
<name>A0A9D3WTH6_9SAUR</name>
<sequence>RKSRCHTSGVGEPTYGSLLECGAAWHLPHTLGSLEPVERLWEPCTAPPPACWALRALASGATRGPWDQPSLLLLKGAGFSCQEAAEEEGPGQRQEQCQLWRGSEPWCQAQPAVRMAPPAPGPWLWACPSPGPQEPLNSQSISPAHCACRGVTGWSPALGCARPAGKLRAAAP</sequence>
<dbReference type="Proteomes" id="UP000827986">
    <property type="component" value="Unassembled WGS sequence"/>
</dbReference>
<proteinExistence type="predicted"/>
<comment type="caution">
    <text evidence="1">The sequence shown here is derived from an EMBL/GenBank/DDBJ whole genome shotgun (WGS) entry which is preliminary data.</text>
</comment>
<gene>
    <name evidence="1" type="ORF">KIL84_016019</name>
</gene>